<dbReference type="KEGG" id="cgh:CGC50_02215"/>
<gene>
    <name evidence="2" type="ORF">CGC50_02215</name>
</gene>
<feature type="transmembrane region" description="Helical" evidence="1">
    <location>
        <begin position="79"/>
        <end position="96"/>
    </location>
</feature>
<accession>A0A250FLR9</accession>
<dbReference type="EMBL" id="CP022386">
    <property type="protein sequence ID" value="ATA86070.1"/>
    <property type="molecule type" value="Genomic_DNA"/>
</dbReference>
<evidence type="ECO:0000313" key="3">
    <source>
        <dbReference type="Proteomes" id="UP000217250"/>
    </source>
</evidence>
<sequence>MYALYKRTEGKLKQILRLSYKIVFPILIFSSISLFSFFPFPKQARVYDIHIGFPFTYYQYDYVGENCLGINRLWNNSHLFWNILFVYLLYFIGIVVQKNFNK</sequence>
<keyword evidence="1" id="KW-0812">Transmembrane</keyword>
<feature type="transmembrane region" description="Helical" evidence="1">
    <location>
        <begin position="20"/>
        <end position="38"/>
    </location>
</feature>
<evidence type="ECO:0000256" key="1">
    <source>
        <dbReference type="SAM" id="Phobius"/>
    </source>
</evidence>
<dbReference type="AlphaFoldDB" id="A0A250FLR9"/>
<organism evidence="2 3">
    <name type="scientific">Capnocytophaga gingivalis</name>
    <dbReference type="NCBI Taxonomy" id="1017"/>
    <lineage>
        <taxon>Bacteria</taxon>
        <taxon>Pseudomonadati</taxon>
        <taxon>Bacteroidota</taxon>
        <taxon>Flavobacteriia</taxon>
        <taxon>Flavobacteriales</taxon>
        <taxon>Flavobacteriaceae</taxon>
        <taxon>Capnocytophaga</taxon>
    </lineage>
</organism>
<keyword evidence="1" id="KW-1133">Transmembrane helix</keyword>
<reference evidence="3" key="1">
    <citation type="submission" date="2017-06" db="EMBL/GenBank/DDBJ databases">
        <title>Capnocytophaga spp. assemblies.</title>
        <authorList>
            <person name="Gulvik C.A."/>
        </authorList>
    </citation>
    <scope>NUCLEOTIDE SEQUENCE [LARGE SCALE GENOMIC DNA]</scope>
    <source>
        <strain evidence="3">H1496</strain>
    </source>
</reference>
<name>A0A250FLR9_9FLAO</name>
<protein>
    <submittedName>
        <fullName evidence="2">Uncharacterized protein</fullName>
    </submittedName>
</protein>
<dbReference type="Proteomes" id="UP000217250">
    <property type="component" value="Chromosome"/>
</dbReference>
<evidence type="ECO:0000313" key="2">
    <source>
        <dbReference type="EMBL" id="ATA86070.1"/>
    </source>
</evidence>
<keyword evidence="1" id="KW-0472">Membrane</keyword>
<proteinExistence type="predicted"/>